<keyword evidence="1" id="KW-0812">Transmembrane</keyword>
<dbReference type="InterPro" id="IPR006750">
    <property type="entry name" value="YdcZ"/>
</dbReference>
<dbReference type="Proteomes" id="UP000196778">
    <property type="component" value="Unassembled WGS sequence"/>
</dbReference>
<gene>
    <name evidence="2" type="ORF">FM119_13315</name>
</gene>
<accession>A0A1R4KDY0</accession>
<keyword evidence="3" id="KW-1185">Reference proteome</keyword>
<feature type="transmembrane region" description="Helical" evidence="1">
    <location>
        <begin position="231"/>
        <end position="251"/>
    </location>
</feature>
<feature type="transmembrane region" description="Helical" evidence="1">
    <location>
        <begin position="285"/>
        <end position="307"/>
    </location>
</feature>
<name>A0A1R4KDY0_9MICO</name>
<evidence type="ECO:0000313" key="3">
    <source>
        <dbReference type="Proteomes" id="UP000196778"/>
    </source>
</evidence>
<dbReference type="RefSeq" id="WP_245827520.1">
    <property type="nucleotide sequence ID" value="NZ_FUKR01000079.1"/>
</dbReference>
<feature type="transmembrane region" description="Helical" evidence="1">
    <location>
        <begin position="161"/>
        <end position="179"/>
    </location>
</feature>
<feature type="transmembrane region" description="Helical" evidence="1">
    <location>
        <begin position="199"/>
        <end position="219"/>
    </location>
</feature>
<protein>
    <submittedName>
        <fullName evidence="2">Putative inner membrane protein</fullName>
    </submittedName>
</protein>
<feature type="transmembrane region" description="Helical" evidence="1">
    <location>
        <begin position="39"/>
        <end position="60"/>
    </location>
</feature>
<dbReference type="GO" id="GO:0005886">
    <property type="term" value="C:plasma membrane"/>
    <property type="evidence" value="ECO:0007669"/>
    <property type="project" value="TreeGrafter"/>
</dbReference>
<dbReference type="EMBL" id="FUKR01000079">
    <property type="protein sequence ID" value="SJN42507.1"/>
    <property type="molecule type" value="Genomic_DNA"/>
</dbReference>
<sequence length="313" mass="31211">MTRTRILALIAAVLCGVLMAVQARINGELASRMDDGLLAATISFGSGLVIIGVVTLSARAGRRGLVSIARSVAGGEFPAWGLLGGAAGAALVFSQSATVGLIGVALFSIALVAGQTVSGVLMDLWGVGPAGRVPITVTRGAGAALTLVAVGWSVLAHLDGAIPLWAILAPLLAGIGVGWQQAMNGRVRRVASSAASATLVNFTVGTAVLLLGILVRALVVPGRLPTLPPEPGLYVGGALGCVFIGATALLVYRLGSLLLSLGTVAGQMIASLVIDGVLAPTDIGVPVSTVVSVVLALAAIVVASIPVRPRPRP</sequence>
<proteinExistence type="predicted"/>
<dbReference type="AlphaFoldDB" id="A0A1R4KDY0"/>
<feature type="transmembrane region" description="Helical" evidence="1">
    <location>
        <begin position="72"/>
        <end position="93"/>
    </location>
</feature>
<feature type="transmembrane region" description="Helical" evidence="1">
    <location>
        <begin position="137"/>
        <end position="155"/>
    </location>
</feature>
<organism evidence="2 3">
    <name type="scientific">Mycetocola reblochoni REB411</name>
    <dbReference type="NCBI Taxonomy" id="1255698"/>
    <lineage>
        <taxon>Bacteria</taxon>
        <taxon>Bacillati</taxon>
        <taxon>Actinomycetota</taxon>
        <taxon>Actinomycetes</taxon>
        <taxon>Micrococcales</taxon>
        <taxon>Microbacteriaceae</taxon>
        <taxon>Mycetocola</taxon>
    </lineage>
</organism>
<reference evidence="3" key="1">
    <citation type="submission" date="2017-02" db="EMBL/GenBank/DDBJ databases">
        <authorList>
            <person name="Dridi B."/>
        </authorList>
    </citation>
    <scope>NUCLEOTIDE SEQUENCE [LARGE SCALE GENOMIC DNA]</scope>
    <source>
        <strain evidence="3">EB411</strain>
    </source>
</reference>
<keyword evidence="1" id="KW-1133">Transmembrane helix</keyword>
<feature type="transmembrane region" description="Helical" evidence="1">
    <location>
        <begin position="99"/>
        <end position="125"/>
    </location>
</feature>
<feature type="transmembrane region" description="Helical" evidence="1">
    <location>
        <begin position="258"/>
        <end position="279"/>
    </location>
</feature>
<evidence type="ECO:0000313" key="2">
    <source>
        <dbReference type="EMBL" id="SJN42507.1"/>
    </source>
</evidence>
<dbReference type="PANTHER" id="PTHR34821">
    <property type="entry name" value="INNER MEMBRANE PROTEIN YDCZ"/>
    <property type="match status" value="1"/>
</dbReference>
<keyword evidence="1" id="KW-0472">Membrane</keyword>
<evidence type="ECO:0000256" key="1">
    <source>
        <dbReference type="SAM" id="Phobius"/>
    </source>
</evidence>
<dbReference type="Pfam" id="PF04657">
    <property type="entry name" value="DMT_YdcZ"/>
    <property type="match status" value="2"/>
</dbReference>
<dbReference type="PANTHER" id="PTHR34821:SF2">
    <property type="entry name" value="INNER MEMBRANE PROTEIN YDCZ"/>
    <property type="match status" value="1"/>
</dbReference>